<evidence type="ECO:0000256" key="8">
    <source>
        <dbReference type="ARBA" id="ARBA00022967"/>
    </source>
</evidence>
<dbReference type="RefSeq" id="WP_133544107.1">
    <property type="nucleotide sequence ID" value="NZ_SNYQ01000003.1"/>
</dbReference>
<dbReference type="EMBL" id="SNYQ01000003">
    <property type="protein sequence ID" value="TDQ57944.1"/>
    <property type="molecule type" value="Genomic_DNA"/>
</dbReference>
<reference evidence="12 13" key="1">
    <citation type="submission" date="2019-03" db="EMBL/GenBank/DDBJ databases">
        <title>Genomic Encyclopedia of Type Strains, Phase IV (KMG-IV): sequencing the most valuable type-strain genomes for metagenomic binning, comparative biology and taxonomic classification.</title>
        <authorList>
            <person name="Goeker M."/>
        </authorList>
    </citation>
    <scope>NUCLEOTIDE SEQUENCE [LARGE SCALE GENOMIC DNA]</scope>
    <source>
        <strain evidence="12 13">DSM 28403</strain>
    </source>
</reference>
<dbReference type="GO" id="GO:0005886">
    <property type="term" value="C:plasma membrane"/>
    <property type="evidence" value="ECO:0007669"/>
    <property type="project" value="UniProtKB-SubCell"/>
</dbReference>
<dbReference type="CDD" id="cd03216">
    <property type="entry name" value="ABC_Carb_Monos_I"/>
    <property type="match status" value="1"/>
</dbReference>
<dbReference type="GO" id="GO:0016887">
    <property type="term" value="F:ATP hydrolysis activity"/>
    <property type="evidence" value="ECO:0007669"/>
    <property type="project" value="InterPro"/>
</dbReference>
<dbReference type="GO" id="GO:0015749">
    <property type="term" value="P:monosaccharide transmembrane transport"/>
    <property type="evidence" value="ECO:0007669"/>
    <property type="project" value="UniProtKB-ARBA"/>
</dbReference>
<evidence type="ECO:0000256" key="4">
    <source>
        <dbReference type="ARBA" id="ARBA00022597"/>
    </source>
</evidence>
<dbReference type="PROSITE" id="PS50893">
    <property type="entry name" value="ABC_TRANSPORTER_2"/>
    <property type="match status" value="2"/>
</dbReference>
<dbReference type="OrthoDB" id="9776369at2"/>
<comment type="catalytic activity">
    <reaction evidence="10">
        <text>D-galactose(out) + ATP + H2O = D-galactose(in) + ADP + phosphate + H(+)</text>
        <dbReference type="Rhea" id="RHEA:60156"/>
        <dbReference type="ChEBI" id="CHEBI:4139"/>
        <dbReference type="ChEBI" id="CHEBI:15377"/>
        <dbReference type="ChEBI" id="CHEBI:15378"/>
        <dbReference type="ChEBI" id="CHEBI:30616"/>
        <dbReference type="ChEBI" id="CHEBI:43474"/>
        <dbReference type="ChEBI" id="CHEBI:456216"/>
        <dbReference type="EC" id="7.5.2.11"/>
    </reaction>
</comment>
<accession>A0A4R6VHV1</accession>
<dbReference type="NCBIfam" id="NF008215">
    <property type="entry name" value="PRK10982.1"/>
    <property type="match status" value="1"/>
</dbReference>
<organism evidence="12 13">
    <name type="scientific">Mesocricetibacter intestinalis</name>
    <dbReference type="NCBI Taxonomy" id="1521930"/>
    <lineage>
        <taxon>Bacteria</taxon>
        <taxon>Pseudomonadati</taxon>
        <taxon>Pseudomonadota</taxon>
        <taxon>Gammaproteobacteria</taxon>
        <taxon>Pasteurellales</taxon>
        <taxon>Pasteurellaceae</taxon>
        <taxon>Mesocricetibacter</taxon>
    </lineage>
</organism>
<feature type="domain" description="ABC transporter" evidence="11">
    <location>
        <begin position="269"/>
        <end position="509"/>
    </location>
</feature>
<comment type="caution">
    <text evidence="12">The sequence shown here is derived from an EMBL/GenBank/DDBJ whole genome shotgun (WGS) entry which is preliminary data.</text>
</comment>
<dbReference type="InterPro" id="IPR003439">
    <property type="entry name" value="ABC_transporter-like_ATP-bd"/>
</dbReference>
<comment type="similarity">
    <text evidence="10">Belongs to the ABC transporter superfamily.</text>
</comment>
<keyword evidence="10" id="KW-0997">Cell inner membrane</keyword>
<keyword evidence="6 10" id="KW-0547">Nucleotide-binding</keyword>
<dbReference type="InterPro" id="IPR017871">
    <property type="entry name" value="ABC_transporter-like_CS"/>
</dbReference>
<comment type="subcellular location">
    <subcellularLocation>
        <location evidence="10">Cell inner membrane</location>
        <topology evidence="10">Peripheral membrane protein</topology>
    </subcellularLocation>
    <subcellularLocation>
        <location evidence="1">Cell membrane</location>
        <topology evidence="1">Peripheral membrane protein</topology>
    </subcellularLocation>
</comment>
<evidence type="ECO:0000256" key="5">
    <source>
        <dbReference type="ARBA" id="ARBA00022737"/>
    </source>
</evidence>
<keyword evidence="2 10" id="KW-0813">Transport</keyword>
<evidence type="ECO:0000313" key="13">
    <source>
        <dbReference type="Proteomes" id="UP000295657"/>
    </source>
</evidence>
<keyword evidence="3" id="KW-1003">Cell membrane</keyword>
<keyword evidence="13" id="KW-1185">Reference proteome</keyword>
<evidence type="ECO:0000256" key="3">
    <source>
        <dbReference type="ARBA" id="ARBA00022475"/>
    </source>
</evidence>
<evidence type="ECO:0000259" key="11">
    <source>
        <dbReference type="PROSITE" id="PS50893"/>
    </source>
</evidence>
<protein>
    <recommendedName>
        <fullName evidence="10">Ribose/galactose/methyl galactoside import ATP-binding protein</fullName>
        <ecNumber evidence="10">7.5.2.11</ecNumber>
    </recommendedName>
</protein>
<feature type="domain" description="ABC transporter" evidence="11">
    <location>
        <begin position="17"/>
        <end position="252"/>
    </location>
</feature>
<name>A0A4R6VHV1_9PAST</name>
<proteinExistence type="inferred from homology"/>
<dbReference type="Gene3D" id="3.40.50.300">
    <property type="entry name" value="P-loop containing nucleotide triphosphate hydrolases"/>
    <property type="match status" value="2"/>
</dbReference>
<keyword evidence="5" id="KW-0677">Repeat</keyword>
<evidence type="ECO:0000313" key="12">
    <source>
        <dbReference type="EMBL" id="TDQ57944.1"/>
    </source>
</evidence>
<dbReference type="GO" id="GO:0043211">
    <property type="term" value="F:ABC-type carbohydrate transporter activity"/>
    <property type="evidence" value="ECO:0007669"/>
    <property type="project" value="UniProtKB-UniRule"/>
</dbReference>
<comment type="function">
    <text evidence="10">Part of an ABC transporter complex involved in carbohydrate import. Could be involved in ribose, galactose and/or methyl galactoside import. Responsible for energy coupling to the transport system.</text>
</comment>
<dbReference type="PANTHER" id="PTHR43790:SF7">
    <property type="entry name" value="GALACTOSE_METHYL GALACTOSIDE IMPORT ATP-BINDING PROTEIN MGLA"/>
    <property type="match status" value="1"/>
</dbReference>
<dbReference type="PROSITE" id="PS00211">
    <property type="entry name" value="ABC_TRANSPORTER_1"/>
    <property type="match status" value="1"/>
</dbReference>
<dbReference type="InterPro" id="IPR050107">
    <property type="entry name" value="ABC_carbohydrate_import_ATPase"/>
</dbReference>
<dbReference type="InterPro" id="IPR003593">
    <property type="entry name" value="AAA+_ATPase"/>
</dbReference>
<dbReference type="SUPFAM" id="SSF52540">
    <property type="entry name" value="P-loop containing nucleoside triphosphate hydrolases"/>
    <property type="match status" value="2"/>
</dbReference>
<dbReference type="InterPro" id="IPR027417">
    <property type="entry name" value="P-loop_NTPase"/>
</dbReference>
<dbReference type="Pfam" id="PF00005">
    <property type="entry name" value="ABC_tran"/>
    <property type="match status" value="2"/>
</dbReference>
<evidence type="ECO:0000256" key="10">
    <source>
        <dbReference type="RuleBase" id="RU367029"/>
    </source>
</evidence>
<dbReference type="AlphaFoldDB" id="A0A4R6VHV1"/>
<keyword evidence="9 10" id="KW-0472">Membrane</keyword>
<dbReference type="GO" id="GO:0005524">
    <property type="term" value="F:ATP binding"/>
    <property type="evidence" value="ECO:0007669"/>
    <property type="project" value="UniProtKB-UniRule"/>
</dbReference>
<dbReference type="SMART" id="SM00382">
    <property type="entry name" value="AAA"/>
    <property type="match status" value="2"/>
</dbReference>
<keyword evidence="8 10" id="KW-1278">Translocase</keyword>
<dbReference type="Proteomes" id="UP000295657">
    <property type="component" value="Unassembled WGS sequence"/>
</dbReference>
<dbReference type="PANTHER" id="PTHR43790">
    <property type="entry name" value="CARBOHYDRATE TRANSPORT ATP-BINDING PROTEIN MG119-RELATED"/>
    <property type="match status" value="1"/>
</dbReference>
<keyword evidence="4 10" id="KW-0762">Sugar transport</keyword>
<gene>
    <name evidence="12" type="ORF">EDC45_1011</name>
</gene>
<evidence type="ECO:0000256" key="6">
    <source>
        <dbReference type="ARBA" id="ARBA00022741"/>
    </source>
</evidence>
<dbReference type="FunFam" id="3.40.50.300:FF:000126">
    <property type="entry name" value="Galactose/methyl galactoside import ATP-binding protein MglA"/>
    <property type="match status" value="1"/>
</dbReference>
<dbReference type="CDD" id="cd03215">
    <property type="entry name" value="ABC_Carb_Monos_II"/>
    <property type="match status" value="1"/>
</dbReference>
<evidence type="ECO:0000256" key="2">
    <source>
        <dbReference type="ARBA" id="ARBA00022448"/>
    </source>
</evidence>
<evidence type="ECO:0000256" key="1">
    <source>
        <dbReference type="ARBA" id="ARBA00004202"/>
    </source>
</evidence>
<evidence type="ECO:0000256" key="7">
    <source>
        <dbReference type="ARBA" id="ARBA00022840"/>
    </source>
</evidence>
<dbReference type="FunFam" id="3.40.50.300:FF:000127">
    <property type="entry name" value="Ribose import ATP-binding protein RbsA"/>
    <property type="match status" value="1"/>
</dbReference>
<sequence length="509" mass="56767">MSAQPSPVVQEDSRVLLTMTGVSKTFPGVKALDKANLTVKSHSVHALMGENGAGKSTLLKCLFGIYAKDEGEILFLDRPVNFKTSKEALENGISMVHQELNLVRQRNVMDNLWLGRYPLKGLFVDHGKMYRDTKAIFDELDINIDPKEKVANLSVSQMQMIEIAKAFSYNAKIVIMDEPTSSLSEKEVEHLFTIIAKLKRRGCGIIYISHKMDEIFKICDEITILRDGKWINTVAVKDSSMEAIVSMMVGRELTQRFPPKTNTPKEVILEVEDLTALNQPSIRNISFNLHKGEILGIAGLVGAKRTDIVETMFGVRERKSGTLKLHGKIMKNRTALEAINNGFALVTEERRSTGIYANLSIEFNSLISNMKSYMTAWGLLSNKKMKSDTQWVIDAMNVKTPSHKTSIGSLSGGNQQKVVIGRWLLTQPEILMLDEPTRGIDVGAKYEIYQLIMQLAQKDKGIIMISSEMPELLGITDRILVMSNGQVAGIVETAKTSQEEILQLAAKYL</sequence>
<keyword evidence="7 10" id="KW-0067">ATP-binding</keyword>
<evidence type="ECO:0000256" key="9">
    <source>
        <dbReference type="ARBA" id="ARBA00023136"/>
    </source>
</evidence>
<dbReference type="EC" id="7.5.2.11" evidence="10"/>